<feature type="transmembrane region" description="Helical" evidence="3">
    <location>
        <begin position="56"/>
        <end position="78"/>
    </location>
</feature>
<dbReference type="Gene3D" id="2.30.40.10">
    <property type="entry name" value="Urease, subunit C, domain 1"/>
    <property type="match status" value="1"/>
</dbReference>
<feature type="domain" description="Amidohydrolase-related" evidence="4">
    <location>
        <begin position="449"/>
        <end position="541"/>
    </location>
</feature>
<keyword evidence="3" id="KW-0812">Transmembrane</keyword>
<feature type="compositionally biased region" description="Polar residues" evidence="2">
    <location>
        <begin position="125"/>
        <end position="136"/>
    </location>
</feature>
<protein>
    <recommendedName>
        <fullName evidence="4">Amidohydrolase-related domain-containing protein</fullName>
    </recommendedName>
</protein>
<sequence>MTSIGNQPSYAAIVRDGQDAHGEGSSSSPLLSSRKGKELNWHDRIRRAQHFARRNLYHILTLFTVAILLIVLLVYTLLPDSSVFPTKEVPSVPNAIQAGVSELTMEKGRIQCEAIQTRKREKNTPSESRTNPRAEATQQPILLRNAVVWDGQGNVLKHVDVYVEDGIIQKVEKDIKVKGSHVKVIDVAGHVVGPGLVDMHSHMGVDSWPELDATQDTNEMTQPLTPFVRTLDAFNPSDKAIRIVSSGGVTTALVLPGSGNLMGGEAFAFKLRPKSTLSNQDMLVQANINPEQDTEWRWMKMACGENPKRVYGGQNRMPSTRLGEAYLFRKELARAQALKQQQDDWCQAASLDPSARFDSAFPQDLSLESLVSLLRGEVLLNVHCYETHDIEAMVRHSLEFNFTISAFHHALDAYRIPTILRRAPNNITVATFADHWGYKKEAFQAIPEAPRILYDAGIPVALKSDHPVLNSQHLIFEAAKTTHYGLPAQEAFKAVTSVPANAIGLGHRIGSLKVGYDADMVIWDREPLALGATPLQVFVDGVPLFDEKPIEPAAVKESTSFAASAQPPSKMHGAKSFVLKNAGYSFLGQRPTQGPVDIVVQNGSIVCSATDCTSTIASIQTAKAVPQYDLQGGYILPGLIGVGSSLGLIEIQGEAGTGDGLAPSSKSQDAKDIIQTVDGIKLSTRHLEEAYKGGILTAITAPMSNNVVVGVSAAFKTGADSLLTDGALLSAAVALHLQIGDDYKSSSFPTISSQISFIRQLFKDNIKSDNYYGKAANGEIPTIITAHNKDEIASLVVLKRDHFPQARFVIQGGTEAYLVGSHLAALDIPVILQPVLCTPSRFDSIHCLTGAPLTNGTAAHVLHSHGVKLGVGIYDDGLARNLAWDSGWLAATSPSATSELEHGAITEIEAIQFVTSNLREIYGLDQAAAALDLDDEFIVYSGNPFDVKHRLMFIHSSSKGLEALQHQ</sequence>
<dbReference type="PANTHER" id="PTHR11113:SF14">
    <property type="entry name" value="N-ACETYLGLUCOSAMINE-6-PHOSPHATE DEACETYLASE"/>
    <property type="match status" value="1"/>
</dbReference>
<dbReference type="Gene3D" id="3.20.20.140">
    <property type="entry name" value="Metal-dependent hydrolases"/>
    <property type="match status" value="2"/>
</dbReference>
<evidence type="ECO:0000256" key="1">
    <source>
        <dbReference type="ARBA" id="ARBA00022801"/>
    </source>
</evidence>
<accession>A0AAN7DG16</accession>
<dbReference type="Proteomes" id="UP001304243">
    <property type="component" value="Unassembled WGS sequence"/>
</dbReference>
<gene>
    <name evidence="5" type="ORF">ATC70_002885</name>
</gene>
<evidence type="ECO:0000313" key="6">
    <source>
        <dbReference type="Proteomes" id="UP001304243"/>
    </source>
</evidence>
<dbReference type="PANTHER" id="PTHR11113">
    <property type="entry name" value="N-ACETYLGLUCOSAMINE-6-PHOSPHATE DEACETYLASE"/>
    <property type="match status" value="1"/>
</dbReference>
<dbReference type="EMBL" id="JASEJX010000015">
    <property type="protein sequence ID" value="KAK4515275.1"/>
    <property type="molecule type" value="Genomic_DNA"/>
</dbReference>
<feature type="region of interest" description="Disordered" evidence="2">
    <location>
        <begin position="115"/>
        <end position="136"/>
    </location>
</feature>
<evidence type="ECO:0000256" key="3">
    <source>
        <dbReference type="SAM" id="Phobius"/>
    </source>
</evidence>
<dbReference type="Pfam" id="PF01979">
    <property type="entry name" value="Amidohydro_1"/>
    <property type="match status" value="1"/>
</dbReference>
<dbReference type="InterPro" id="IPR011059">
    <property type="entry name" value="Metal-dep_hydrolase_composite"/>
</dbReference>
<evidence type="ECO:0000313" key="5">
    <source>
        <dbReference type="EMBL" id="KAK4515275.1"/>
    </source>
</evidence>
<dbReference type="RefSeq" id="XP_064681941.1">
    <property type="nucleotide sequence ID" value="XM_064822255.1"/>
</dbReference>
<feature type="compositionally biased region" description="Basic and acidic residues" evidence="2">
    <location>
        <begin position="115"/>
        <end position="124"/>
    </location>
</feature>
<keyword evidence="1" id="KW-0378">Hydrolase</keyword>
<proteinExistence type="predicted"/>
<dbReference type="InterPro" id="IPR032466">
    <property type="entry name" value="Metal_Hydrolase"/>
</dbReference>
<dbReference type="AlphaFoldDB" id="A0AAN7DG16"/>
<comment type="caution">
    <text evidence="5">The sequence shown here is derived from an EMBL/GenBank/DDBJ whole genome shotgun (WGS) entry which is preliminary data.</text>
</comment>
<name>A0AAN7DG16_9FUNG</name>
<evidence type="ECO:0000256" key="2">
    <source>
        <dbReference type="SAM" id="MobiDB-lite"/>
    </source>
</evidence>
<dbReference type="SUPFAM" id="SSF51338">
    <property type="entry name" value="Composite domain of metallo-dependent hydrolases"/>
    <property type="match status" value="1"/>
</dbReference>
<evidence type="ECO:0000259" key="4">
    <source>
        <dbReference type="Pfam" id="PF01979"/>
    </source>
</evidence>
<keyword evidence="3" id="KW-0472">Membrane</keyword>
<dbReference type="SUPFAM" id="SSF51556">
    <property type="entry name" value="Metallo-dependent hydrolases"/>
    <property type="match status" value="1"/>
</dbReference>
<dbReference type="InterPro" id="IPR006680">
    <property type="entry name" value="Amidohydro-rel"/>
</dbReference>
<dbReference type="GO" id="GO:0006046">
    <property type="term" value="P:N-acetylglucosamine catabolic process"/>
    <property type="evidence" value="ECO:0007669"/>
    <property type="project" value="TreeGrafter"/>
</dbReference>
<keyword evidence="6" id="KW-1185">Reference proteome</keyword>
<keyword evidence="3" id="KW-1133">Transmembrane helix</keyword>
<dbReference type="GO" id="GO:0008448">
    <property type="term" value="F:N-acetylglucosamine-6-phosphate deacetylase activity"/>
    <property type="evidence" value="ECO:0007669"/>
    <property type="project" value="TreeGrafter"/>
</dbReference>
<organism evidence="5 6">
    <name type="scientific">Mucor velutinosus</name>
    <dbReference type="NCBI Taxonomy" id="708070"/>
    <lineage>
        <taxon>Eukaryota</taxon>
        <taxon>Fungi</taxon>
        <taxon>Fungi incertae sedis</taxon>
        <taxon>Mucoromycota</taxon>
        <taxon>Mucoromycotina</taxon>
        <taxon>Mucoromycetes</taxon>
        <taxon>Mucorales</taxon>
        <taxon>Mucorineae</taxon>
        <taxon>Mucoraceae</taxon>
        <taxon>Mucor</taxon>
    </lineage>
</organism>
<dbReference type="GeneID" id="89946587"/>
<reference evidence="5 6" key="1">
    <citation type="submission" date="2022-11" db="EMBL/GenBank/DDBJ databases">
        <title>Mucor velutinosus strain NIH1002 WGS.</title>
        <authorList>
            <person name="Subramanian P."/>
            <person name="Mullikin J.C."/>
            <person name="Segre J.A."/>
            <person name="Zelazny A.M."/>
        </authorList>
    </citation>
    <scope>NUCLEOTIDE SEQUENCE [LARGE SCALE GENOMIC DNA]</scope>
    <source>
        <strain evidence="5 6">NIH1002</strain>
    </source>
</reference>